<dbReference type="OrthoDB" id="434092at2759"/>
<evidence type="ECO:0000313" key="12">
    <source>
        <dbReference type="Proteomes" id="UP000494165"/>
    </source>
</evidence>
<evidence type="ECO:0000256" key="2">
    <source>
        <dbReference type="ARBA" id="ARBA00022516"/>
    </source>
</evidence>
<comment type="catalytic activity">
    <reaction evidence="10">
        <text>a very-long-chain acyl-CoA + malonyl-CoA + H(+) = a very-long-chain 3-oxoacyl-CoA + CO2 + CoA</text>
        <dbReference type="Rhea" id="RHEA:32727"/>
        <dbReference type="ChEBI" id="CHEBI:15378"/>
        <dbReference type="ChEBI" id="CHEBI:16526"/>
        <dbReference type="ChEBI" id="CHEBI:57287"/>
        <dbReference type="ChEBI" id="CHEBI:57384"/>
        <dbReference type="ChEBI" id="CHEBI:90725"/>
        <dbReference type="ChEBI" id="CHEBI:90736"/>
        <dbReference type="EC" id="2.3.1.199"/>
    </reaction>
</comment>
<sequence length="265" mass="31114">MAEIMHMVVDNYNELVEHTKDPTVDSWLLMSSPWPVFSILACYLYFVLYLGPKVMANHKPFQLTGVLIAYNFVQVIFSIFLAYLPFQESAFSYLINNACSAHRTAEFSRALSSGAWWYFFAKVTELLDTIFFVLRKKQSQVTFLHVYHHTITVIFSWVYLKYIPGEQGIVIAFLNSLVHVAMYTYYLIAAMGPKYQKYLWWKRYMTWIQLIQFCLMVAYMLGLLAYDCKLPKALTLFFVGNSVVFLFLFSDFYRKAYVKNKPKVN</sequence>
<feature type="transmembrane region" description="Helical" evidence="10">
    <location>
        <begin position="169"/>
        <end position="192"/>
    </location>
</feature>
<comment type="caution">
    <text evidence="11">The sequence shown here is derived from an EMBL/GenBank/DDBJ whole genome shotgun (WGS) entry which is preliminary data.</text>
</comment>
<proteinExistence type="inferred from homology"/>
<dbReference type="Pfam" id="PF01151">
    <property type="entry name" value="ELO"/>
    <property type="match status" value="1"/>
</dbReference>
<gene>
    <name evidence="11" type="ORF">CLODIP_2_CD13953</name>
</gene>
<keyword evidence="2 10" id="KW-0444">Lipid biosynthesis</keyword>
<keyword evidence="12" id="KW-1185">Reference proteome</keyword>
<feature type="transmembrane region" description="Helical" evidence="10">
    <location>
        <begin position="63"/>
        <end position="84"/>
    </location>
</feature>
<keyword evidence="7 10" id="KW-0443">Lipid metabolism</keyword>
<keyword evidence="4 10" id="KW-0812">Transmembrane</keyword>
<feature type="transmembrane region" description="Helical" evidence="10">
    <location>
        <begin position="146"/>
        <end position="163"/>
    </location>
</feature>
<dbReference type="InterPro" id="IPR030457">
    <property type="entry name" value="ELO_CS"/>
</dbReference>
<evidence type="ECO:0000313" key="11">
    <source>
        <dbReference type="EMBL" id="CAB3377386.1"/>
    </source>
</evidence>
<keyword evidence="9 10" id="KW-0275">Fatty acid biosynthesis</keyword>
<dbReference type="GO" id="GO:0034626">
    <property type="term" value="P:fatty acid elongation, polyunsaturated fatty acid"/>
    <property type="evidence" value="ECO:0007669"/>
    <property type="project" value="TreeGrafter"/>
</dbReference>
<name>A0A8S1D5G3_9INSE</name>
<dbReference type="EC" id="2.3.1.199" evidence="10"/>
<keyword evidence="5 10" id="KW-0276">Fatty acid metabolism</keyword>
<dbReference type="PANTHER" id="PTHR11157">
    <property type="entry name" value="FATTY ACID ACYL TRANSFERASE-RELATED"/>
    <property type="match status" value="1"/>
</dbReference>
<dbReference type="AlphaFoldDB" id="A0A8S1D5G3"/>
<comment type="similarity">
    <text evidence="10">Belongs to the ELO family.</text>
</comment>
<feature type="transmembrane region" description="Helical" evidence="10">
    <location>
        <begin position="34"/>
        <end position="51"/>
    </location>
</feature>
<dbReference type="GO" id="GO:0009922">
    <property type="term" value="F:fatty acid elongase activity"/>
    <property type="evidence" value="ECO:0007669"/>
    <property type="project" value="UniProtKB-EC"/>
</dbReference>
<evidence type="ECO:0000256" key="4">
    <source>
        <dbReference type="ARBA" id="ARBA00022692"/>
    </source>
</evidence>
<comment type="subcellular location">
    <subcellularLocation>
        <location evidence="1">Membrane</location>
        <topology evidence="1">Multi-pass membrane protein</topology>
    </subcellularLocation>
</comment>
<dbReference type="GO" id="GO:0042761">
    <property type="term" value="P:very long-chain fatty acid biosynthetic process"/>
    <property type="evidence" value="ECO:0007669"/>
    <property type="project" value="TreeGrafter"/>
</dbReference>
<dbReference type="PANTHER" id="PTHR11157:SF103">
    <property type="entry name" value="ELONGATION OF VERY LONG CHAIN FATTY ACIDS PROTEIN"/>
    <property type="match status" value="1"/>
</dbReference>
<reference evidence="11 12" key="1">
    <citation type="submission" date="2020-04" db="EMBL/GenBank/DDBJ databases">
        <authorList>
            <person name="Alioto T."/>
            <person name="Alioto T."/>
            <person name="Gomez Garrido J."/>
        </authorList>
    </citation>
    <scope>NUCLEOTIDE SEQUENCE [LARGE SCALE GENOMIC DNA]</scope>
</reference>
<dbReference type="GO" id="GO:0034625">
    <property type="term" value="P:fatty acid elongation, monounsaturated fatty acid"/>
    <property type="evidence" value="ECO:0007669"/>
    <property type="project" value="TreeGrafter"/>
</dbReference>
<evidence type="ECO:0000256" key="1">
    <source>
        <dbReference type="ARBA" id="ARBA00004141"/>
    </source>
</evidence>
<keyword evidence="6 10" id="KW-1133">Transmembrane helix</keyword>
<evidence type="ECO:0000256" key="10">
    <source>
        <dbReference type="RuleBase" id="RU361115"/>
    </source>
</evidence>
<dbReference type="GO" id="GO:0019367">
    <property type="term" value="P:fatty acid elongation, saturated fatty acid"/>
    <property type="evidence" value="ECO:0007669"/>
    <property type="project" value="TreeGrafter"/>
</dbReference>
<keyword evidence="8 10" id="KW-0472">Membrane</keyword>
<protein>
    <recommendedName>
        <fullName evidence="10">Elongation of very long chain fatty acids protein</fullName>
        <ecNumber evidence="10">2.3.1.199</ecNumber>
    </recommendedName>
    <alternativeName>
        <fullName evidence="10">Very-long-chain 3-oxoacyl-CoA synthase</fullName>
    </alternativeName>
</protein>
<feature type="transmembrane region" description="Helical" evidence="10">
    <location>
        <begin position="115"/>
        <end position="134"/>
    </location>
</feature>
<evidence type="ECO:0000256" key="3">
    <source>
        <dbReference type="ARBA" id="ARBA00022679"/>
    </source>
</evidence>
<evidence type="ECO:0000256" key="9">
    <source>
        <dbReference type="ARBA" id="ARBA00023160"/>
    </source>
</evidence>
<dbReference type="GO" id="GO:0005789">
    <property type="term" value="C:endoplasmic reticulum membrane"/>
    <property type="evidence" value="ECO:0007669"/>
    <property type="project" value="TreeGrafter"/>
</dbReference>
<organism evidence="11 12">
    <name type="scientific">Cloeon dipterum</name>
    <dbReference type="NCBI Taxonomy" id="197152"/>
    <lineage>
        <taxon>Eukaryota</taxon>
        <taxon>Metazoa</taxon>
        <taxon>Ecdysozoa</taxon>
        <taxon>Arthropoda</taxon>
        <taxon>Hexapoda</taxon>
        <taxon>Insecta</taxon>
        <taxon>Pterygota</taxon>
        <taxon>Palaeoptera</taxon>
        <taxon>Ephemeroptera</taxon>
        <taxon>Pisciforma</taxon>
        <taxon>Baetidae</taxon>
        <taxon>Cloeon</taxon>
    </lineage>
</organism>
<keyword evidence="3 10" id="KW-0808">Transferase</keyword>
<dbReference type="GO" id="GO:0030148">
    <property type="term" value="P:sphingolipid biosynthetic process"/>
    <property type="evidence" value="ECO:0007669"/>
    <property type="project" value="TreeGrafter"/>
</dbReference>
<evidence type="ECO:0000256" key="7">
    <source>
        <dbReference type="ARBA" id="ARBA00023098"/>
    </source>
</evidence>
<evidence type="ECO:0000256" key="6">
    <source>
        <dbReference type="ARBA" id="ARBA00022989"/>
    </source>
</evidence>
<evidence type="ECO:0000256" key="8">
    <source>
        <dbReference type="ARBA" id="ARBA00023136"/>
    </source>
</evidence>
<feature type="transmembrane region" description="Helical" evidence="10">
    <location>
        <begin position="204"/>
        <end position="226"/>
    </location>
</feature>
<dbReference type="PROSITE" id="PS01188">
    <property type="entry name" value="ELO"/>
    <property type="match status" value="1"/>
</dbReference>
<dbReference type="Proteomes" id="UP000494165">
    <property type="component" value="Unassembled WGS sequence"/>
</dbReference>
<dbReference type="EMBL" id="CADEPI010000144">
    <property type="protein sequence ID" value="CAB3377386.1"/>
    <property type="molecule type" value="Genomic_DNA"/>
</dbReference>
<accession>A0A8S1D5G3</accession>
<evidence type="ECO:0000256" key="5">
    <source>
        <dbReference type="ARBA" id="ARBA00022832"/>
    </source>
</evidence>
<dbReference type="InterPro" id="IPR002076">
    <property type="entry name" value="ELO_fam"/>
</dbReference>
<feature type="transmembrane region" description="Helical" evidence="10">
    <location>
        <begin position="232"/>
        <end position="253"/>
    </location>
</feature>